<accession>A0ABW3BM65</accession>
<sequence length="183" mass="19345">PAARDRGASGTGGADAVPAACPGFVQLLTAFPAWAVNTRATRCLPGREGLFDLAVVVDADQLSVPELIPLLYRAKRALVIGDPARPVPWSALEPAEDDTMQREAGLSPARLDRHALAYTRDSAYDACAAAASAAGRLPLWLEEHRRCRPEIAGVAARHCYGGRFVVLNRPAEQRAGGLAAEPA</sequence>
<evidence type="ECO:0000313" key="2">
    <source>
        <dbReference type="Proteomes" id="UP001596956"/>
    </source>
</evidence>
<comment type="caution">
    <text evidence="1">The sequence shown here is derived from an EMBL/GenBank/DDBJ whole genome shotgun (WGS) entry which is preliminary data.</text>
</comment>
<name>A0ABW3BM65_9ACTN</name>
<protein>
    <submittedName>
        <fullName evidence="1">Uncharacterized protein</fullName>
    </submittedName>
</protein>
<reference evidence="2" key="1">
    <citation type="journal article" date="2019" name="Int. J. Syst. Evol. Microbiol.">
        <title>The Global Catalogue of Microorganisms (GCM) 10K type strain sequencing project: providing services to taxonomists for standard genome sequencing and annotation.</title>
        <authorList>
            <consortium name="The Broad Institute Genomics Platform"/>
            <consortium name="The Broad Institute Genome Sequencing Center for Infectious Disease"/>
            <person name="Wu L."/>
            <person name="Ma J."/>
        </authorList>
    </citation>
    <scope>NUCLEOTIDE SEQUENCE [LARGE SCALE GENOMIC DNA]</scope>
    <source>
        <strain evidence="2">CCUG 63369</strain>
    </source>
</reference>
<keyword evidence="2" id="KW-1185">Reference proteome</keyword>
<feature type="non-terminal residue" evidence="1">
    <location>
        <position position="1"/>
    </location>
</feature>
<evidence type="ECO:0000313" key="1">
    <source>
        <dbReference type="EMBL" id="MFD0804383.1"/>
    </source>
</evidence>
<organism evidence="1 2">
    <name type="scientific">Streptomonospora algeriensis</name>
    <dbReference type="NCBI Taxonomy" id="995084"/>
    <lineage>
        <taxon>Bacteria</taxon>
        <taxon>Bacillati</taxon>
        <taxon>Actinomycetota</taxon>
        <taxon>Actinomycetes</taxon>
        <taxon>Streptosporangiales</taxon>
        <taxon>Nocardiopsidaceae</taxon>
        <taxon>Streptomonospora</taxon>
    </lineage>
</organism>
<dbReference type="EMBL" id="JBHTHR010001612">
    <property type="protein sequence ID" value="MFD0804383.1"/>
    <property type="molecule type" value="Genomic_DNA"/>
</dbReference>
<dbReference type="Proteomes" id="UP001596956">
    <property type="component" value="Unassembled WGS sequence"/>
</dbReference>
<feature type="non-terminal residue" evidence="1">
    <location>
        <position position="183"/>
    </location>
</feature>
<gene>
    <name evidence="1" type="ORF">ACFQZU_24120</name>
</gene>
<proteinExistence type="predicted"/>